<dbReference type="InterPro" id="IPR055659">
    <property type="entry name" value="DUF7235"/>
</dbReference>
<organism evidence="2 3">
    <name type="scientific">Enterobacteria phage vB_EcoM_IME281</name>
    <dbReference type="NCBI Taxonomy" id="2163887"/>
    <lineage>
        <taxon>Viruses</taxon>
        <taxon>Duplodnaviria</taxon>
        <taxon>Heunggongvirae</taxon>
        <taxon>Uroviricota</taxon>
        <taxon>Caudoviricetes</taxon>
        <taxon>Pantevenvirales</taxon>
        <taxon>Straboviridae</taxon>
        <taxon>Tevenvirinae</taxon>
        <taxon>Dhakavirus</taxon>
        <taxon>Dhakavirus ime281</taxon>
    </lineage>
</organism>
<feature type="coiled-coil region" evidence="1">
    <location>
        <begin position="269"/>
        <end position="296"/>
    </location>
</feature>
<evidence type="ECO:0000313" key="3">
    <source>
        <dbReference type="Proteomes" id="UP000246926"/>
    </source>
</evidence>
<keyword evidence="1" id="KW-0175">Coiled coil</keyword>
<dbReference type="RefSeq" id="YP_010094333.1">
    <property type="nucleotide sequence ID" value="NC_055740.1"/>
</dbReference>
<name>A0A2S1GP95_9CAUD</name>
<evidence type="ECO:0008006" key="4">
    <source>
        <dbReference type="Google" id="ProtNLM"/>
    </source>
</evidence>
<dbReference type="EMBL" id="MH051913">
    <property type="protein sequence ID" value="AWD91200.1"/>
    <property type="molecule type" value="Genomic_DNA"/>
</dbReference>
<reference evidence="2 3" key="1">
    <citation type="submission" date="2018-03" db="EMBL/GenBank/DDBJ databases">
        <title>Complete genome sequence analysis of Enterobacteria phage IME281.</title>
        <authorList>
            <person name="Li P."/>
            <person name="Wang J."/>
            <person name="Tong Y."/>
        </authorList>
    </citation>
    <scope>NUCLEOTIDE SEQUENCE [LARGE SCALE GENOMIC DNA]</scope>
</reference>
<dbReference type="Proteomes" id="UP000246926">
    <property type="component" value="Segment"/>
</dbReference>
<evidence type="ECO:0000256" key="1">
    <source>
        <dbReference type="SAM" id="Coils"/>
    </source>
</evidence>
<dbReference type="KEGG" id="vg:65111941"/>
<dbReference type="Pfam" id="PF23882">
    <property type="entry name" value="DUF7235"/>
    <property type="match status" value="1"/>
</dbReference>
<protein>
    <recommendedName>
        <fullName evidence="4">Thioredoxin</fullName>
    </recommendedName>
</protein>
<sequence>MKNYLDFNMNIKTRKEYSIYDHDTTRRIAIDRLADFGYICNGNYTYGVGRKGTYIGSLNDYCRCPAHLFGATLRANIKDLLATAGRISTVPVNIKSINFTARNLVINILPDGIQVRFRPTSKGNKALREAFETLFREAMTRIKAVESYKVTTDEYADCSGRADAVYFNVKLAREYLLSYAPYQPQQKDPQMERRISIATSTVSCDSVGQYAAYDKFKTTAVPSPFNSEPYHWKIKPDNSLVVTNPTMKPIETYYADSIQESIHRLNGQIEDEKKSIQDVLTRIKNMENQRDKLSAALLALK</sequence>
<evidence type="ECO:0000313" key="2">
    <source>
        <dbReference type="EMBL" id="AWD91200.1"/>
    </source>
</evidence>
<keyword evidence="3" id="KW-1185">Reference proteome</keyword>
<accession>A0A2S1GP95</accession>
<dbReference type="GeneID" id="65111941"/>
<proteinExistence type="predicted"/>